<gene>
    <name evidence="1" type="ORF">Val02_41160</name>
</gene>
<dbReference type="SUPFAM" id="SSF49899">
    <property type="entry name" value="Concanavalin A-like lectins/glucanases"/>
    <property type="match status" value="1"/>
</dbReference>
<dbReference type="InterPro" id="IPR001791">
    <property type="entry name" value="Laminin_G"/>
</dbReference>
<organism evidence="1 2">
    <name type="scientific">Virgisporangium aliadipatigenens</name>
    <dbReference type="NCBI Taxonomy" id="741659"/>
    <lineage>
        <taxon>Bacteria</taxon>
        <taxon>Bacillati</taxon>
        <taxon>Actinomycetota</taxon>
        <taxon>Actinomycetes</taxon>
        <taxon>Micromonosporales</taxon>
        <taxon>Micromonosporaceae</taxon>
        <taxon>Virgisporangium</taxon>
    </lineage>
</organism>
<dbReference type="EMBL" id="BOPF01000014">
    <property type="protein sequence ID" value="GIJ47230.1"/>
    <property type="molecule type" value="Genomic_DNA"/>
</dbReference>
<protein>
    <recommendedName>
        <fullName evidence="3">Laminin G domain-containing protein</fullName>
    </recommendedName>
</protein>
<proteinExistence type="predicted"/>
<evidence type="ECO:0000313" key="1">
    <source>
        <dbReference type="EMBL" id="GIJ47230.1"/>
    </source>
</evidence>
<dbReference type="Proteomes" id="UP000619260">
    <property type="component" value="Unassembled WGS sequence"/>
</dbReference>
<dbReference type="Pfam" id="PF13385">
    <property type="entry name" value="Laminin_G_3"/>
    <property type="match status" value="1"/>
</dbReference>
<evidence type="ECO:0000313" key="2">
    <source>
        <dbReference type="Proteomes" id="UP000619260"/>
    </source>
</evidence>
<reference evidence="1" key="1">
    <citation type="submission" date="2021-01" db="EMBL/GenBank/DDBJ databases">
        <title>Whole genome shotgun sequence of Virgisporangium aliadipatigenens NBRC 105644.</title>
        <authorList>
            <person name="Komaki H."/>
            <person name="Tamura T."/>
        </authorList>
    </citation>
    <scope>NUCLEOTIDE SEQUENCE</scope>
    <source>
        <strain evidence="1">NBRC 105644</strain>
    </source>
</reference>
<sequence length="215" mass="22278">MRFDFDRVIESNGALRLEAVPESGAALESHVAAGGRLRSESHGSGRAVRFPAVCPTYGDPGCPRAILEADAGAAVSPGDGDFRYGASVLVRPDETTEGANVLQKGYSVGHSQFKLQIDGKAGRPSCVLVGTDSSEIHVVTAPTTVANGQWHAIDCVRSGMDLSVSVDGVIVGQRNVPGELSIVNSDPIRIGGKGTAPNNDQFHGAIDDAYVAIGP</sequence>
<keyword evidence="2" id="KW-1185">Reference proteome</keyword>
<comment type="caution">
    <text evidence="1">The sequence shown here is derived from an EMBL/GenBank/DDBJ whole genome shotgun (WGS) entry which is preliminary data.</text>
</comment>
<evidence type="ECO:0008006" key="3">
    <source>
        <dbReference type="Google" id="ProtNLM"/>
    </source>
</evidence>
<name>A0A8J4DQN6_9ACTN</name>
<dbReference type="RefSeq" id="WP_203900742.1">
    <property type="nucleotide sequence ID" value="NZ_BOPF01000014.1"/>
</dbReference>
<dbReference type="AlphaFoldDB" id="A0A8J4DQN6"/>
<dbReference type="InterPro" id="IPR013320">
    <property type="entry name" value="ConA-like_dom_sf"/>
</dbReference>
<dbReference type="Gene3D" id="2.60.120.200">
    <property type="match status" value="1"/>
</dbReference>
<dbReference type="CDD" id="cd00110">
    <property type="entry name" value="LamG"/>
    <property type="match status" value="1"/>
</dbReference>
<accession>A0A8J4DQN6</accession>